<comment type="caution">
    <text evidence="1">The sequence shown here is derived from an EMBL/GenBank/DDBJ whole genome shotgun (WGS) entry which is preliminary data.</text>
</comment>
<gene>
    <name evidence="1" type="ORF">HPB50_014657</name>
</gene>
<name>A0ACB7S7M9_HYAAI</name>
<evidence type="ECO:0000313" key="2">
    <source>
        <dbReference type="Proteomes" id="UP000821845"/>
    </source>
</evidence>
<evidence type="ECO:0000313" key="1">
    <source>
        <dbReference type="EMBL" id="KAH6930530.1"/>
    </source>
</evidence>
<proteinExistence type="predicted"/>
<keyword evidence="2" id="KW-1185">Reference proteome</keyword>
<protein>
    <submittedName>
        <fullName evidence="1">Uncharacterized protein</fullName>
    </submittedName>
</protein>
<dbReference type="Proteomes" id="UP000821845">
    <property type="component" value="Chromosome 5"/>
</dbReference>
<sequence>MGDRVHQLETDLRQAAEIGNLFITKNANLEKELEETRVRYVATVEKLEQELHSTRMKLECSIETEKCLNTDLENALDQLAKSKKESLAHKAALKKLQAAFDEKDSTASDQAFVADIEKLHKQIRRLEEQLCESRQMNERLLSHNTSASAGNSDSLDTSRAAFEQETQLVIEQLHDEIAELKAEKETALQRLGEAEDRLKTALHDLSAQKTLFQNLEDECGELRAQLESLQMEQLDPKRRGNSIFSEVEDRRLKQEKELLSLRTHYRALQEKERFLREEVRRTRNQMALILATGSGSRADARQLRLLQESLTTANAEISRLTGALARQTNERASQDDISLDGNPLAGILKMERHRVKELEKEREALLKSVAERQAREGRLLRETHEAARKAETLEAQLLKAMVRKSEEQPLSAGFESKKEVHENLGMVEDEPVVLREIIPMQQKAETVETLDSKPAGTSAGPGKAELKKHSGERPKVTFEEGCSKENEPDTEADSKKKFKPLHSNRNTAAIALKKELFALRFRAYNRERHSNILNTIFDKNAYDNGVRPPTINGTGPVRVEVSMFVLSIPEVSEKHMDYTMQVFFRQSWLDPRLAFDDRAGDVQYVNLYDPEKIWKPDAFFSNEKEGHFHDLPGPNFFIRIFPTGRVLYSTRLTLKLSCPMNLKRYPFDTQSCSVVMPSYKYTTEDIMFAFALHEPVKFYKDLLVRNYKLTGYILGSCTSRTVTGQEAHRSTILAGDYSCVRAEIWFQRLSRSLDVLVFIPCAMYVLLSWIPLWLDNSGAATRTRLTVPALVLIAMASTVSRLWQSEFPRTSYTKAVDVWTTVTLAFVIALWIDVAIVELVVSRQQGGAKRKETVPRLEDKKFGETDAIEMVEHSNSNPKNGPARHDEQGRWQSTIRNWLKAPRSTADKVDLVSRIVFPVAFLLFVVIYIRNYAVKTDVPEEWL</sequence>
<dbReference type="EMBL" id="CM023485">
    <property type="protein sequence ID" value="KAH6930530.1"/>
    <property type="molecule type" value="Genomic_DNA"/>
</dbReference>
<organism evidence="1 2">
    <name type="scientific">Hyalomma asiaticum</name>
    <name type="common">Tick</name>
    <dbReference type="NCBI Taxonomy" id="266040"/>
    <lineage>
        <taxon>Eukaryota</taxon>
        <taxon>Metazoa</taxon>
        <taxon>Ecdysozoa</taxon>
        <taxon>Arthropoda</taxon>
        <taxon>Chelicerata</taxon>
        <taxon>Arachnida</taxon>
        <taxon>Acari</taxon>
        <taxon>Parasitiformes</taxon>
        <taxon>Ixodida</taxon>
        <taxon>Ixodoidea</taxon>
        <taxon>Ixodidae</taxon>
        <taxon>Hyalomminae</taxon>
        <taxon>Hyalomma</taxon>
    </lineage>
</organism>
<accession>A0ACB7S7M9</accession>
<reference evidence="1" key="1">
    <citation type="submission" date="2020-05" db="EMBL/GenBank/DDBJ databases">
        <title>Large-scale comparative analyses of tick genomes elucidate their genetic diversity and vector capacities.</title>
        <authorList>
            <person name="Jia N."/>
            <person name="Wang J."/>
            <person name="Shi W."/>
            <person name="Du L."/>
            <person name="Sun Y."/>
            <person name="Zhan W."/>
            <person name="Jiang J."/>
            <person name="Wang Q."/>
            <person name="Zhang B."/>
            <person name="Ji P."/>
            <person name="Sakyi L.B."/>
            <person name="Cui X."/>
            <person name="Yuan T."/>
            <person name="Jiang B."/>
            <person name="Yang W."/>
            <person name="Lam T.T.-Y."/>
            <person name="Chang Q."/>
            <person name="Ding S."/>
            <person name="Wang X."/>
            <person name="Zhu J."/>
            <person name="Ruan X."/>
            <person name="Zhao L."/>
            <person name="Wei J."/>
            <person name="Que T."/>
            <person name="Du C."/>
            <person name="Cheng J."/>
            <person name="Dai P."/>
            <person name="Han X."/>
            <person name="Huang E."/>
            <person name="Gao Y."/>
            <person name="Liu J."/>
            <person name="Shao H."/>
            <person name="Ye R."/>
            <person name="Li L."/>
            <person name="Wei W."/>
            <person name="Wang X."/>
            <person name="Wang C."/>
            <person name="Yang T."/>
            <person name="Huo Q."/>
            <person name="Li W."/>
            <person name="Guo W."/>
            <person name="Chen H."/>
            <person name="Zhou L."/>
            <person name="Ni X."/>
            <person name="Tian J."/>
            <person name="Zhou Y."/>
            <person name="Sheng Y."/>
            <person name="Liu T."/>
            <person name="Pan Y."/>
            <person name="Xia L."/>
            <person name="Li J."/>
            <person name="Zhao F."/>
            <person name="Cao W."/>
        </authorList>
    </citation>
    <scope>NUCLEOTIDE SEQUENCE</scope>
    <source>
        <strain evidence="1">Hyas-2018</strain>
    </source>
</reference>